<reference evidence="2" key="1">
    <citation type="submission" date="2018-02" db="EMBL/GenBank/DDBJ databases">
        <title>Genome sequencing of Solimonas sp. HR-BB.</title>
        <authorList>
            <person name="Lee Y."/>
            <person name="Jeon C.O."/>
        </authorList>
    </citation>
    <scope>NUCLEOTIDE SEQUENCE [LARGE SCALE GENOMIC DNA]</scope>
    <source>
        <strain evidence="2">HR-U</strain>
    </source>
</reference>
<evidence type="ECO:0000313" key="1">
    <source>
        <dbReference type="EMBL" id="PQA55026.1"/>
    </source>
</evidence>
<proteinExistence type="predicted"/>
<organism evidence="1 2">
    <name type="scientific">Siphonobacter curvatus</name>
    <dbReference type="NCBI Taxonomy" id="2094562"/>
    <lineage>
        <taxon>Bacteria</taxon>
        <taxon>Pseudomonadati</taxon>
        <taxon>Bacteroidota</taxon>
        <taxon>Cytophagia</taxon>
        <taxon>Cytophagales</taxon>
        <taxon>Cytophagaceae</taxon>
        <taxon>Siphonobacter</taxon>
    </lineage>
</organism>
<comment type="caution">
    <text evidence="1">The sequence shown here is derived from an EMBL/GenBank/DDBJ whole genome shotgun (WGS) entry which is preliminary data.</text>
</comment>
<name>A0A2S7IH58_9BACT</name>
<keyword evidence="2" id="KW-1185">Reference proteome</keyword>
<gene>
    <name evidence="1" type="ORF">C5O19_21005</name>
</gene>
<accession>A0A2S7IH58</accession>
<dbReference type="Proteomes" id="UP000239590">
    <property type="component" value="Unassembled WGS sequence"/>
</dbReference>
<dbReference type="AlphaFoldDB" id="A0A2S7IH58"/>
<protein>
    <submittedName>
        <fullName evidence="1">Uncharacterized protein</fullName>
    </submittedName>
</protein>
<evidence type="ECO:0000313" key="2">
    <source>
        <dbReference type="Proteomes" id="UP000239590"/>
    </source>
</evidence>
<dbReference type="EMBL" id="PTRA01000005">
    <property type="protein sequence ID" value="PQA55026.1"/>
    <property type="molecule type" value="Genomic_DNA"/>
</dbReference>
<sequence length="192" mass="22686">MSVTVFTPVLSWAAFVLIMSTYNEQPLPWPEKQMELKKATYYKRVELNMPRYSKVIDLLFQQKNALLEEALKDTLKRESEGCYTFITEERAKNESFPVVLPKTVQNQLATYLSPEEQNFLSYKVCSNGEVTIQIAHRTDRDKYINIVHWVSNFVHHKSPFYDHIYKAKKYKSYYYVIEVQEAFNQIDPCGLF</sequence>